<dbReference type="AlphaFoldDB" id="A0A9D2FW26"/>
<evidence type="ECO:0000313" key="2">
    <source>
        <dbReference type="Proteomes" id="UP000824058"/>
    </source>
</evidence>
<protein>
    <submittedName>
        <fullName evidence="1">Uncharacterized protein</fullName>
    </submittedName>
</protein>
<proteinExistence type="predicted"/>
<name>A0A9D2FW26_9STRE</name>
<evidence type="ECO:0000313" key="1">
    <source>
        <dbReference type="EMBL" id="HIZ67722.1"/>
    </source>
</evidence>
<reference evidence="1" key="2">
    <citation type="submission" date="2021-04" db="EMBL/GenBank/DDBJ databases">
        <authorList>
            <person name="Gilroy R."/>
        </authorList>
    </citation>
    <scope>NUCLEOTIDE SEQUENCE</scope>
    <source>
        <strain evidence="1">ChiBcolR9-63</strain>
    </source>
</reference>
<organism evidence="1 2">
    <name type="scientific">Candidatus Streptococcus faecavium</name>
    <dbReference type="NCBI Taxonomy" id="2838763"/>
    <lineage>
        <taxon>Bacteria</taxon>
        <taxon>Bacillati</taxon>
        <taxon>Bacillota</taxon>
        <taxon>Bacilli</taxon>
        <taxon>Lactobacillales</taxon>
        <taxon>Streptococcaceae</taxon>
        <taxon>Streptococcus</taxon>
    </lineage>
</organism>
<dbReference type="EMBL" id="DXBD01000033">
    <property type="protein sequence ID" value="HIZ67722.1"/>
    <property type="molecule type" value="Genomic_DNA"/>
</dbReference>
<sequence>MTVKLALDHFLAIYQVDRADGLTCRYEILALYVLMSRYDEAQAFVNSCTSYAADVRMQVSLLVATILGGYHADASQLLVGFCVQVTDFLAFCEQDIFPLGRVMEAETWEECSANCEESLYFAFSLILPLLLTASTYIQAYLNAYVTTNVADSDDDLDHLPFLSSKQLSVLALNGIYGIQNFQLLTETALLPCQLLEKPL</sequence>
<comment type="caution">
    <text evidence="1">The sequence shown here is derived from an EMBL/GenBank/DDBJ whole genome shotgun (WGS) entry which is preliminary data.</text>
</comment>
<gene>
    <name evidence="1" type="ORF">H9965_04540</name>
</gene>
<dbReference type="Proteomes" id="UP000824058">
    <property type="component" value="Unassembled WGS sequence"/>
</dbReference>
<reference evidence="1" key="1">
    <citation type="journal article" date="2021" name="PeerJ">
        <title>Extensive microbial diversity within the chicken gut microbiome revealed by metagenomics and culture.</title>
        <authorList>
            <person name="Gilroy R."/>
            <person name="Ravi A."/>
            <person name="Getino M."/>
            <person name="Pursley I."/>
            <person name="Horton D.L."/>
            <person name="Alikhan N.F."/>
            <person name="Baker D."/>
            <person name="Gharbi K."/>
            <person name="Hall N."/>
            <person name="Watson M."/>
            <person name="Adriaenssens E.M."/>
            <person name="Foster-Nyarko E."/>
            <person name="Jarju S."/>
            <person name="Secka A."/>
            <person name="Antonio M."/>
            <person name="Oren A."/>
            <person name="Chaudhuri R.R."/>
            <person name="La Ragione R."/>
            <person name="Hildebrand F."/>
            <person name="Pallen M.J."/>
        </authorList>
    </citation>
    <scope>NUCLEOTIDE SEQUENCE</scope>
    <source>
        <strain evidence="1">ChiBcolR9-63</strain>
    </source>
</reference>
<accession>A0A9D2FW26</accession>